<gene>
    <name evidence="14" type="ORF">PoB_001312200</name>
</gene>
<keyword evidence="15" id="KW-1185">Reference proteome</keyword>
<dbReference type="CDD" id="cd02186">
    <property type="entry name" value="alpha_tubulin"/>
    <property type="match status" value="1"/>
</dbReference>
<evidence type="ECO:0000313" key="15">
    <source>
        <dbReference type="Proteomes" id="UP000735302"/>
    </source>
</evidence>
<dbReference type="FunFam" id="1.10.287.600:FF:000005">
    <property type="entry name" value="Tubulin alpha chain"/>
    <property type="match status" value="1"/>
</dbReference>
<dbReference type="InterPro" id="IPR023123">
    <property type="entry name" value="Tubulin_C"/>
</dbReference>
<dbReference type="InterPro" id="IPR008280">
    <property type="entry name" value="Tub_FtsZ_C"/>
</dbReference>
<dbReference type="Pfam" id="PF00091">
    <property type="entry name" value="Tubulin"/>
    <property type="match status" value="1"/>
</dbReference>
<keyword evidence="4" id="KW-0963">Cytoplasm</keyword>
<reference evidence="14 15" key="1">
    <citation type="journal article" date="2021" name="Elife">
        <title>Chloroplast acquisition without the gene transfer in kleptoplastic sea slugs, Plakobranchus ocellatus.</title>
        <authorList>
            <person name="Maeda T."/>
            <person name="Takahashi S."/>
            <person name="Yoshida T."/>
            <person name="Shimamura S."/>
            <person name="Takaki Y."/>
            <person name="Nagai Y."/>
            <person name="Toyoda A."/>
            <person name="Suzuki Y."/>
            <person name="Arimoto A."/>
            <person name="Ishii H."/>
            <person name="Satoh N."/>
            <person name="Nishiyama T."/>
            <person name="Hasebe M."/>
            <person name="Maruyama T."/>
            <person name="Minagawa J."/>
            <person name="Obokata J."/>
            <person name="Shigenobu S."/>
        </authorList>
    </citation>
    <scope>NUCLEOTIDE SEQUENCE [LARGE SCALE GENOMIC DNA]</scope>
</reference>
<dbReference type="EMBL" id="BLXT01001552">
    <property type="protein sequence ID" value="GFN86616.1"/>
    <property type="molecule type" value="Genomic_DNA"/>
</dbReference>
<evidence type="ECO:0000256" key="3">
    <source>
        <dbReference type="ARBA" id="ARBA00009636"/>
    </source>
</evidence>
<feature type="domain" description="Tubulin/FtsZ GTPase" evidence="12">
    <location>
        <begin position="49"/>
        <end position="246"/>
    </location>
</feature>
<dbReference type="InterPro" id="IPR003008">
    <property type="entry name" value="Tubulin_FtsZ_GTPase"/>
</dbReference>
<dbReference type="SUPFAM" id="SSF55307">
    <property type="entry name" value="Tubulin C-terminal domain-like"/>
    <property type="match status" value="1"/>
</dbReference>
<evidence type="ECO:0000256" key="9">
    <source>
        <dbReference type="ARBA" id="ARBA00023212"/>
    </source>
</evidence>
<dbReference type="GO" id="GO:0016787">
    <property type="term" value="F:hydrolase activity"/>
    <property type="evidence" value="ECO:0007669"/>
    <property type="project" value="UniProtKB-KW"/>
</dbReference>
<dbReference type="InterPro" id="IPR018316">
    <property type="entry name" value="Tubulin/FtsZ_2-layer-sand-dom"/>
</dbReference>
<dbReference type="PRINTS" id="PR01161">
    <property type="entry name" value="TUBULIN"/>
</dbReference>
<dbReference type="SMART" id="SM00864">
    <property type="entry name" value="Tubulin"/>
    <property type="match status" value="1"/>
</dbReference>
<dbReference type="Gene3D" id="3.40.50.1440">
    <property type="entry name" value="Tubulin/FtsZ, GTPase domain"/>
    <property type="match status" value="1"/>
</dbReference>
<evidence type="ECO:0000256" key="8">
    <source>
        <dbReference type="ARBA" id="ARBA00023134"/>
    </source>
</evidence>
<dbReference type="GO" id="GO:0005874">
    <property type="term" value="C:microtubule"/>
    <property type="evidence" value="ECO:0007669"/>
    <property type="project" value="UniProtKB-KW"/>
</dbReference>
<comment type="similarity">
    <text evidence="3 11">Belongs to the tubulin family.</text>
</comment>
<keyword evidence="6 11" id="KW-0547">Nucleotide-binding</keyword>
<organism evidence="14 15">
    <name type="scientific">Plakobranchus ocellatus</name>
    <dbReference type="NCBI Taxonomy" id="259542"/>
    <lineage>
        <taxon>Eukaryota</taxon>
        <taxon>Metazoa</taxon>
        <taxon>Spiralia</taxon>
        <taxon>Lophotrochozoa</taxon>
        <taxon>Mollusca</taxon>
        <taxon>Gastropoda</taxon>
        <taxon>Heterobranchia</taxon>
        <taxon>Euthyneura</taxon>
        <taxon>Panpulmonata</taxon>
        <taxon>Sacoglossa</taxon>
        <taxon>Placobranchoidea</taxon>
        <taxon>Plakobranchidae</taxon>
        <taxon>Plakobranchus</taxon>
    </lineage>
</organism>
<dbReference type="GO" id="GO:0005200">
    <property type="term" value="F:structural constituent of cytoskeleton"/>
    <property type="evidence" value="ECO:0007669"/>
    <property type="project" value="InterPro"/>
</dbReference>
<dbReference type="InterPro" id="IPR000217">
    <property type="entry name" value="Tubulin"/>
</dbReference>
<dbReference type="PANTHER" id="PTHR11588">
    <property type="entry name" value="TUBULIN"/>
    <property type="match status" value="1"/>
</dbReference>
<dbReference type="Gene3D" id="1.10.287.600">
    <property type="entry name" value="Helix hairpin bin"/>
    <property type="match status" value="1"/>
</dbReference>
<evidence type="ECO:0000256" key="4">
    <source>
        <dbReference type="ARBA" id="ARBA00022490"/>
    </source>
</evidence>
<dbReference type="InterPro" id="IPR037103">
    <property type="entry name" value="Tubulin/FtsZ-like_C"/>
</dbReference>
<evidence type="ECO:0000256" key="5">
    <source>
        <dbReference type="ARBA" id="ARBA00022701"/>
    </source>
</evidence>
<sequence>MRECISIHVGQAGVQMGNACWELYCLEHGIQPDGQMSSDLSFGRGDDSFNTFFSETGSGKHVPRAVFVDLEPTVVDEVRRGTYRQLFHPHQLISGKEDAANNYARGHYTVGKEKVDLVLDRIRNMADNCSGLQGFLIFHSFGGGTGSGLTSLLMERLSVDYGRKSKLEFAVYPAPQISTAVVEPYNSILTTHTTLEHSDCAFMVDNEAIYDICRRNLDIERPSYSNLNRLIGQIVSSITISLRFEGSLNVDLNEFQTNLVPYPRIHFPLVTYAPIISAEKAYHEQITVSNITTACFEPANQMVKCDPRHGKYMACCMLYRGDVVPKDVNAAIATIKTKRNIQFVDWCPTGFKVGINYQPPTTVPNGDLAKVERAVCMLSNTTAVAEAWARLDQKFDLMYAKRAFVHWYVGEGMEEGEFTEAREDIAALEKDYEEVGLDSAEAEEGAEEEEY</sequence>
<keyword evidence="9" id="KW-0206">Cytoskeleton</keyword>
<dbReference type="PRINTS" id="PR01162">
    <property type="entry name" value="ALPHATUBULIN"/>
</dbReference>
<dbReference type="AlphaFoldDB" id="A0AAV3YWT1"/>
<dbReference type="InterPro" id="IPR002452">
    <property type="entry name" value="Alpha_tubulin"/>
</dbReference>
<comment type="cofactor">
    <cofactor evidence="1">
        <name>Mg(2+)</name>
        <dbReference type="ChEBI" id="CHEBI:18420"/>
    </cofactor>
</comment>
<dbReference type="PROSITE" id="PS00227">
    <property type="entry name" value="TUBULIN"/>
    <property type="match status" value="1"/>
</dbReference>
<evidence type="ECO:0000256" key="11">
    <source>
        <dbReference type="RuleBase" id="RU000352"/>
    </source>
</evidence>
<dbReference type="GO" id="GO:0007017">
    <property type="term" value="P:microtubule-based process"/>
    <property type="evidence" value="ECO:0007669"/>
    <property type="project" value="InterPro"/>
</dbReference>
<dbReference type="Pfam" id="PF03953">
    <property type="entry name" value="Tubulin_C"/>
    <property type="match status" value="1"/>
</dbReference>
<proteinExistence type="inferred from homology"/>
<dbReference type="Gene3D" id="3.30.1330.20">
    <property type="entry name" value="Tubulin/FtsZ, C-terminal domain"/>
    <property type="match status" value="1"/>
</dbReference>
<dbReference type="SMART" id="SM00865">
    <property type="entry name" value="Tubulin_C"/>
    <property type="match status" value="1"/>
</dbReference>
<keyword evidence="8 11" id="KW-0342">GTP-binding</keyword>
<keyword evidence="7" id="KW-0378">Hydrolase</keyword>
<comment type="catalytic activity">
    <reaction evidence="10">
        <text>GTP + H2O = GDP + phosphate + H(+)</text>
        <dbReference type="Rhea" id="RHEA:19669"/>
        <dbReference type="ChEBI" id="CHEBI:15377"/>
        <dbReference type="ChEBI" id="CHEBI:15378"/>
        <dbReference type="ChEBI" id="CHEBI:37565"/>
        <dbReference type="ChEBI" id="CHEBI:43474"/>
        <dbReference type="ChEBI" id="CHEBI:58189"/>
    </reaction>
    <physiologicalReaction direction="left-to-right" evidence="10">
        <dbReference type="Rhea" id="RHEA:19670"/>
    </physiologicalReaction>
</comment>
<feature type="domain" description="Tubulin/FtsZ 2-layer sandwich" evidence="13">
    <location>
        <begin position="248"/>
        <end position="393"/>
    </location>
</feature>
<comment type="subcellular location">
    <subcellularLocation>
        <location evidence="2">Cytoplasm</location>
        <location evidence="2">Cytoskeleton</location>
    </subcellularLocation>
</comment>
<keyword evidence="5 11" id="KW-0493">Microtubule</keyword>
<dbReference type="SUPFAM" id="SSF52490">
    <property type="entry name" value="Tubulin nucleotide-binding domain-like"/>
    <property type="match status" value="1"/>
</dbReference>
<dbReference type="FunFam" id="3.30.1330.20:FF:000001">
    <property type="entry name" value="Tubulin alpha chain"/>
    <property type="match status" value="1"/>
</dbReference>
<accession>A0AAV3YWT1</accession>
<name>A0AAV3YWT1_9GAST</name>
<evidence type="ECO:0000256" key="10">
    <source>
        <dbReference type="ARBA" id="ARBA00049117"/>
    </source>
</evidence>
<evidence type="ECO:0000256" key="7">
    <source>
        <dbReference type="ARBA" id="ARBA00022801"/>
    </source>
</evidence>
<evidence type="ECO:0000259" key="12">
    <source>
        <dbReference type="SMART" id="SM00864"/>
    </source>
</evidence>
<protein>
    <recommendedName>
        <fullName evidence="11">Tubulin alpha chain</fullName>
    </recommendedName>
</protein>
<evidence type="ECO:0000256" key="1">
    <source>
        <dbReference type="ARBA" id="ARBA00001946"/>
    </source>
</evidence>
<evidence type="ECO:0000313" key="14">
    <source>
        <dbReference type="EMBL" id="GFN86616.1"/>
    </source>
</evidence>
<dbReference type="InterPro" id="IPR017975">
    <property type="entry name" value="Tubulin_CS"/>
</dbReference>
<evidence type="ECO:0000256" key="6">
    <source>
        <dbReference type="ARBA" id="ARBA00022741"/>
    </source>
</evidence>
<dbReference type="InterPro" id="IPR036525">
    <property type="entry name" value="Tubulin/FtsZ_GTPase_sf"/>
</dbReference>
<evidence type="ECO:0000256" key="2">
    <source>
        <dbReference type="ARBA" id="ARBA00004245"/>
    </source>
</evidence>
<evidence type="ECO:0000259" key="13">
    <source>
        <dbReference type="SMART" id="SM00865"/>
    </source>
</evidence>
<dbReference type="FunFam" id="3.40.50.1440:FF:000002">
    <property type="entry name" value="Tubulin alpha chain"/>
    <property type="match status" value="1"/>
</dbReference>
<comment type="function">
    <text evidence="11">Tubulin is the major constituent of microtubules, a cylinder consisting of laterally associated linear protofilaments composed of alpha- and beta-tubulin heterodimers. Microtubules grow by the addition of GTP-tubulin dimers to the microtubule end, where a stabilizing cap forms. Below the cap, tubulin dimers are in GDP-bound state, owing to GTPase activity of alpha-tubulin.</text>
</comment>
<comment type="caution">
    <text evidence="14">The sequence shown here is derived from an EMBL/GenBank/DDBJ whole genome shotgun (WGS) entry which is preliminary data.</text>
</comment>
<dbReference type="GO" id="GO:0005525">
    <property type="term" value="F:GTP binding"/>
    <property type="evidence" value="ECO:0007669"/>
    <property type="project" value="UniProtKB-UniRule"/>
</dbReference>
<comment type="subunit">
    <text evidence="11">Dimer of alpha and beta chains. A typical microtubule is a hollow water-filled tube with an outer diameter of 25 nm and an inner diameter of 15 nM. Alpha-beta heterodimers associate head-to-tail to form protofilaments running lengthwise along the microtubule wall with the beta-tubulin subunit facing the microtubule plus end conferring a structural polarity. Microtubules usually have 13 protofilaments but different protofilament numbers can be found in some organisms and specialized cells.</text>
</comment>
<dbReference type="Proteomes" id="UP000735302">
    <property type="component" value="Unassembled WGS sequence"/>
</dbReference>